<evidence type="ECO:0000256" key="1">
    <source>
        <dbReference type="ARBA" id="ARBA00005801"/>
    </source>
</evidence>
<reference evidence="4 5" key="1">
    <citation type="submission" date="2019-12" db="EMBL/GenBank/DDBJ databases">
        <authorList>
            <person name="Huq M.A."/>
        </authorList>
    </citation>
    <scope>NUCLEOTIDE SEQUENCE [LARGE SCALE GENOMIC DNA]</scope>
    <source>
        <strain evidence="4 5">MAH-34</strain>
    </source>
</reference>
<dbReference type="Gene3D" id="1.20.120.1220">
    <property type="match status" value="1"/>
</dbReference>
<dbReference type="InterPro" id="IPR000045">
    <property type="entry name" value="Prepilin_IV_endopep_pep"/>
</dbReference>
<gene>
    <name evidence="4" type="ORF">GON05_31010</name>
</gene>
<keyword evidence="5" id="KW-1185">Reference proteome</keyword>
<accession>A0ABW9UFT4</accession>
<sequence>MNEHGRCLIAVSDRGGFCIQYLLLIFITIAFVTDVRKAVIPNKLTIIGAVAGIMLNVSISGLNGLAFSLIGAGSALFAMFLLYLIGALGAGDVKLFTAIGAMMGFSFVFQLMLYSILCAALIGLVLLLMHKQMAATGQKILKWLFSIIVLHDLNIVKGMKRDANIKFPFMYAVMPAVAMTWYYSI</sequence>
<dbReference type="EMBL" id="WSEM01000033">
    <property type="protein sequence ID" value="MVQ39027.1"/>
    <property type="molecule type" value="Genomic_DNA"/>
</dbReference>
<protein>
    <submittedName>
        <fullName evidence="4">Prepilin peptidase</fullName>
    </submittedName>
</protein>
<dbReference type="Pfam" id="PF01478">
    <property type="entry name" value="Peptidase_A24"/>
    <property type="match status" value="1"/>
</dbReference>
<comment type="similarity">
    <text evidence="1">Belongs to the peptidase A24 family.</text>
</comment>
<dbReference type="InterPro" id="IPR050882">
    <property type="entry name" value="Prepilin_peptidase/N-MTase"/>
</dbReference>
<evidence type="ECO:0000259" key="3">
    <source>
        <dbReference type="Pfam" id="PF01478"/>
    </source>
</evidence>
<dbReference type="Proteomes" id="UP000467637">
    <property type="component" value="Unassembled WGS sequence"/>
</dbReference>
<dbReference type="PANTHER" id="PTHR30487:SF0">
    <property type="entry name" value="PREPILIN LEADER PEPTIDASE_N-METHYLTRANSFERASE-RELATED"/>
    <property type="match status" value="1"/>
</dbReference>
<organism evidence="4 5">
    <name type="scientific">Paenibacillus anseongense</name>
    <dbReference type="NCBI Taxonomy" id="2682845"/>
    <lineage>
        <taxon>Bacteria</taxon>
        <taxon>Bacillati</taxon>
        <taxon>Bacillota</taxon>
        <taxon>Bacilli</taxon>
        <taxon>Bacillales</taxon>
        <taxon>Paenibacillaceae</taxon>
        <taxon>Paenibacillus</taxon>
    </lineage>
</organism>
<feature type="transmembrane region" description="Helical" evidence="2">
    <location>
        <begin position="44"/>
        <end position="62"/>
    </location>
</feature>
<feature type="domain" description="Prepilin type IV endopeptidase peptidase" evidence="3">
    <location>
        <begin position="22"/>
        <end position="124"/>
    </location>
</feature>
<feature type="transmembrane region" description="Helical" evidence="2">
    <location>
        <begin position="168"/>
        <end position="184"/>
    </location>
</feature>
<name>A0ABW9UFT4_9BACL</name>
<evidence type="ECO:0000313" key="4">
    <source>
        <dbReference type="EMBL" id="MVQ39027.1"/>
    </source>
</evidence>
<dbReference type="PANTHER" id="PTHR30487">
    <property type="entry name" value="TYPE 4 PREPILIN-LIKE PROTEINS LEADER PEPTIDE-PROCESSING ENZYME"/>
    <property type="match status" value="1"/>
</dbReference>
<evidence type="ECO:0000313" key="5">
    <source>
        <dbReference type="Proteomes" id="UP000467637"/>
    </source>
</evidence>
<keyword evidence="2" id="KW-0812">Transmembrane</keyword>
<keyword evidence="2" id="KW-1133">Transmembrane helix</keyword>
<feature type="transmembrane region" description="Helical" evidence="2">
    <location>
        <begin position="95"/>
        <end position="128"/>
    </location>
</feature>
<comment type="caution">
    <text evidence="4">The sequence shown here is derived from an EMBL/GenBank/DDBJ whole genome shotgun (WGS) entry which is preliminary data.</text>
</comment>
<keyword evidence="2" id="KW-0472">Membrane</keyword>
<proteinExistence type="inferred from homology"/>
<feature type="transmembrane region" description="Helical" evidence="2">
    <location>
        <begin position="14"/>
        <end position="32"/>
    </location>
</feature>
<evidence type="ECO:0000256" key="2">
    <source>
        <dbReference type="SAM" id="Phobius"/>
    </source>
</evidence>
<feature type="transmembrane region" description="Helical" evidence="2">
    <location>
        <begin position="68"/>
        <end position="88"/>
    </location>
</feature>